<reference evidence="1 2" key="1">
    <citation type="journal article" date="2022" name="bioRxiv">
        <title>An ancient truncated duplication of the anti-Mullerian hormone receptor type 2 gene is a potential conserved master sex determinant in the Pangasiidae catfish family.</title>
        <authorList>
            <person name="Wen M."/>
            <person name="Pan Q."/>
            <person name="Jouanno E."/>
            <person name="Montfort J."/>
            <person name="Zahm M."/>
            <person name="Cabau C."/>
            <person name="Klopp C."/>
            <person name="Iampietro C."/>
            <person name="Roques C."/>
            <person name="Bouchez O."/>
            <person name="Castinel A."/>
            <person name="Donnadieu C."/>
            <person name="Parrinello H."/>
            <person name="Poncet C."/>
            <person name="Belmonte E."/>
            <person name="Gautier V."/>
            <person name="Avarre J.-C."/>
            <person name="Dugue R."/>
            <person name="Gustiano R."/>
            <person name="Ha T.T.T."/>
            <person name="Campet M."/>
            <person name="Sriphairoj K."/>
            <person name="Ribolli J."/>
            <person name="de Almeida F.L."/>
            <person name="Desvignes T."/>
            <person name="Postlethwait J.H."/>
            <person name="Bucao C.F."/>
            <person name="Robinson-Rechavi M."/>
            <person name="Bobe J."/>
            <person name="Herpin A."/>
            <person name="Guiguen Y."/>
        </authorList>
    </citation>
    <scope>NUCLEOTIDE SEQUENCE [LARGE SCALE GENOMIC DNA]</scope>
    <source>
        <strain evidence="1">YG-Dec2019</strain>
    </source>
</reference>
<protein>
    <submittedName>
        <fullName evidence="1">Uncharacterized protein</fullName>
    </submittedName>
</protein>
<comment type="caution">
    <text evidence="1">The sequence shown here is derived from an EMBL/GenBank/DDBJ whole genome shotgun (WGS) entry which is preliminary data.</text>
</comment>
<keyword evidence="2" id="KW-1185">Reference proteome</keyword>
<gene>
    <name evidence="1" type="ORF">PGIGA_G00011680</name>
</gene>
<dbReference type="Proteomes" id="UP000829447">
    <property type="component" value="Linkage Group LG1"/>
</dbReference>
<evidence type="ECO:0000313" key="1">
    <source>
        <dbReference type="EMBL" id="MCI4374884.1"/>
    </source>
</evidence>
<sequence>MCIQFAAQYLAAVTLYTSPQSHTCLTARMWLYLVLLGCLRVCESYPSGKVSSSCDNMLPSHGTVAQTSAAPYTVTVDSNIYKEGDTITVTLSATSGSFKGFLLEARLVGGNSAIGSFSVVNSNSQVLTCSGLSNSAVSQTSSTSKSQIQSKWKAPTSGNLNNIEFRVTFVRDFSTFWVGVKSAQITYNGTVTGTISTSSVTSTSSSISSAGCGNSKTCLSQPTDCDPSTNSNCYFMSATPLSSGSEFKFEISGRAEGYVSIGFSDDTEMGNDDIYICMKDTNDMIQLQHAFSTGTTTPTTITLGNVTVLSTSQNNGVISCSFTSRNTISTTRSSTPSNSYYIFLASGATRNGVIQKHTTTPLISSTKVDITNPQILESQSQLPPIVKAHGCLMLIAWMTTGSMGMLIARFLKKAAPGQRFCGKDFWFVAHVLLMVLSVAATIIAFILIFSYEQEWSGGAHPVLGCLVMILSLAQPIGAMFRCSPQDERRFIFNWAHAINALAIKGLAVAAIFTGLLMADSSDSQWMPKVMGGFVAWEALLFLCQDLYHKYSQKDMDECDVDGVGTGVLLLMLFFTGNLAFLVALLVGIGKA</sequence>
<organism evidence="1 2">
    <name type="scientific">Pangasianodon gigas</name>
    <name type="common">Mekong giant catfish</name>
    <name type="synonym">Pangasius gigas</name>
    <dbReference type="NCBI Taxonomy" id="30993"/>
    <lineage>
        <taxon>Eukaryota</taxon>
        <taxon>Metazoa</taxon>
        <taxon>Chordata</taxon>
        <taxon>Craniata</taxon>
        <taxon>Vertebrata</taxon>
        <taxon>Euteleostomi</taxon>
        <taxon>Actinopterygii</taxon>
        <taxon>Neopterygii</taxon>
        <taxon>Teleostei</taxon>
        <taxon>Ostariophysi</taxon>
        <taxon>Siluriformes</taxon>
        <taxon>Pangasiidae</taxon>
        <taxon>Pangasianodon</taxon>
    </lineage>
</organism>
<accession>A0ACC5W7S2</accession>
<evidence type="ECO:0000313" key="2">
    <source>
        <dbReference type="Proteomes" id="UP000829447"/>
    </source>
</evidence>
<dbReference type="EMBL" id="CM040454">
    <property type="protein sequence ID" value="MCI4374884.1"/>
    <property type="molecule type" value="Genomic_DNA"/>
</dbReference>
<proteinExistence type="predicted"/>
<name>A0ACC5W7S2_PANGG</name>